<reference evidence="1" key="1">
    <citation type="submission" date="2020-03" db="EMBL/GenBank/DDBJ databases">
        <title>Castanea mollissima Vanexum genome sequencing.</title>
        <authorList>
            <person name="Staton M."/>
        </authorList>
    </citation>
    <scope>NUCLEOTIDE SEQUENCE</scope>
    <source>
        <tissue evidence="1">Leaf</tissue>
    </source>
</reference>
<evidence type="ECO:0000313" key="2">
    <source>
        <dbReference type="Proteomes" id="UP000737018"/>
    </source>
</evidence>
<sequence length="147" mass="16518">MMKAIAWPNMIKFRPDKKTKKKKSLCFVKDWNLGQGRMNTGFIWEPHYASDSECCNVHVHLGAKGISASLGEVLKVDNLITHGIIILGYSHEGCQSFNEEEECMITTTKFYYGMLSCCVAVAKESPHGILVKGIFFSLLLSQELRAK</sequence>
<proteinExistence type="predicted"/>
<accession>A0A8J4RDC8</accession>
<protein>
    <submittedName>
        <fullName evidence="1">Uncharacterized protein</fullName>
    </submittedName>
</protein>
<dbReference type="AlphaFoldDB" id="A0A8J4RDC8"/>
<keyword evidence="2" id="KW-1185">Reference proteome</keyword>
<gene>
    <name evidence="1" type="ORF">CMV_011267</name>
</gene>
<dbReference type="Proteomes" id="UP000737018">
    <property type="component" value="Unassembled WGS sequence"/>
</dbReference>
<organism evidence="1 2">
    <name type="scientific">Castanea mollissima</name>
    <name type="common">Chinese chestnut</name>
    <dbReference type="NCBI Taxonomy" id="60419"/>
    <lineage>
        <taxon>Eukaryota</taxon>
        <taxon>Viridiplantae</taxon>
        <taxon>Streptophyta</taxon>
        <taxon>Embryophyta</taxon>
        <taxon>Tracheophyta</taxon>
        <taxon>Spermatophyta</taxon>
        <taxon>Magnoliopsida</taxon>
        <taxon>eudicotyledons</taxon>
        <taxon>Gunneridae</taxon>
        <taxon>Pentapetalae</taxon>
        <taxon>rosids</taxon>
        <taxon>fabids</taxon>
        <taxon>Fagales</taxon>
        <taxon>Fagaceae</taxon>
        <taxon>Castanea</taxon>
    </lineage>
</organism>
<dbReference type="EMBL" id="JRKL02001364">
    <property type="protein sequence ID" value="KAF3964445.1"/>
    <property type="molecule type" value="Genomic_DNA"/>
</dbReference>
<evidence type="ECO:0000313" key="1">
    <source>
        <dbReference type="EMBL" id="KAF3964445.1"/>
    </source>
</evidence>
<comment type="caution">
    <text evidence="1">The sequence shown here is derived from an EMBL/GenBank/DDBJ whole genome shotgun (WGS) entry which is preliminary data.</text>
</comment>
<name>A0A8J4RDC8_9ROSI</name>